<proteinExistence type="predicted"/>
<dbReference type="CDD" id="cd01396">
    <property type="entry name" value="MeCP2_MBD"/>
    <property type="match status" value="1"/>
</dbReference>
<dbReference type="PROSITE" id="PS51050">
    <property type="entry name" value="ZF_CW"/>
    <property type="match status" value="1"/>
</dbReference>
<dbReference type="PROSITE" id="PS50982">
    <property type="entry name" value="MBD"/>
    <property type="match status" value="1"/>
</dbReference>
<dbReference type="SMART" id="SM00391">
    <property type="entry name" value="MBD"/>
    <property type="match status" value="1"/>
</dbReference>
<dbReference type="PANTHER" id="PTHR12396">
    <property type="entry name" value="METHYL-CPG BINDING PROTEIN, MBD"/>
    <property type="match status" value="1"/>
</dbReference>
<dbReference type="InterPro" id="IPR001739">
    <property type="entry name" value="Methyl_CpG_DNA-bd"/>
</dbReference>
<keyword evidence="3" id="KW-0863">Zinc-finger</keyword>
<dbReference type="Gene3D" id="3.30.890.10">
    <property type="entry name" value="Methyl-cpg-binding Protein 2, Chain A"/>
    <property type="match status" value="1"/>
</dbReference>
<dbReference type="EMBL" id="JAYDYQ010000789">
    <property type="protein sequence ID" value="KAK4493136.1"/>
    <property type="molecule type" value="Genomic_DNA"/>
</dbReference>
<keyword evidence="7" id="KW-0804">Transcription</keyword>
<evidence type="ECO:0000313" key="11">
    <source>
        <dbReference type="EMBL" id="KAK4493136.1"/>
    </source>
</evidence>
<dbReference type="SUPFAM" id="SSF54171">
    <property type="entry name" value="DNA-binding domain"/>
    <property type="match status" value="1"/>
</dbReference>
<dbReference type="InterPro" id="IPR011124">
    <property type="entry name" value="Znf_CW"/>
</dbReference>
<dbReference type="InterPro" id="IPR016177">
    <property type="entry name" value="DNA-bd_dom_sf"/>
</dbReference>
<evidence type="ECO:0000256" key="2">
    <source>
        <dbReference type="ARBA" id="ARBA00022723"/>
    </source>
</evidence>
<gene>
    <name evidence="11" type="ORF">RD792_018014</name>
</gene>
<dbReference type="Gene3D" id="3.30.40.100">
    <property type="match status" value="1"/>
</dbReference>
<evidence type="ECO:0000256" key="5">
    <source>
        <dbReference type="ARBA" id="ARBA00023015"/>
    </source>
</evidence>
<dbReference type="PANTHER" id="PTHR12396:SF10">
    <property type="entry name" value="METHYL-CPG-BINDING DOMAIN-CONTAINING PROTEIN 1-RELATED"/>
    <property type="match status" value="1"/>
</dbReference>
<evidence type="ECO:0000313" key="12">
    <source>
        <dbReference type="Proteomes" id="UP001291926"/>
    </source>
</evidence>
<feature type="domain" description="MBD" evidence="9">
    <location>
        <begin position="113"/>
        <end position="184"/>
    </location>
</feature>
<keyword evidence="12" id="KW-1185">Reference proteome</keyword>
<organism evidence="11 12">
    <name type="scientific">Penstemon davidsonii</name>
    <dbReference type="NCBI Taxonomy" id="160366"/>
    <lineage>
        <taxon>Eukaryota</taxon>
        <taxon>Viridiplantae</taxon>
        <taxon>Streptophyta</taxon>
        <taxon>Embryophyta</taxon>
        <taxon>Tracheophyta</taxon>
        <taxon>Spermatophyta</taxon>
        <taxon>Magnoliopsida</taxon>
        <taxon>eudicotyledons</taxon>
        <taxon>Gunneridae</taxon>
        <taxon>Pentapetalae</taxon>
        <taxon>asterids</taxon>
        <taxon>lamiids</taxon>
        <taxon>Lamiales</taxon>
        <taxon>Plantaginaceae</taxon>
        <taxon>Cheloneae</taxon>
        <taxon>Penstemon</taxon>
    </lineage>
</organism>
<feature type="domain" description="CW-type" evidence="10">
    <location>
        <begin position="51"/>
        <end position="106"/>
    </location>
</feature>
<protein>
    <submittedName>
        <fullName evidence="11">Uncharacterized protein</fullName>
    </submittedName>
</protein>
<reference evidence="11 12" key="1">
    <citation type="journal article" date="2023" name="bioRxiv">
        <title>Genome report: Whole genome sequence and annotation of Penstemon davidsonii.</title>
        <authorList>
            <person name="Ostevik K.L."/>
            <person name="Alabady M."/>
            <person name="Zhang M."/>
            <person name="Rausher M.D."/>
        </authorList>
    </citation>
    <scope>NUCLEOTIDE SEQUENCE [LARGE SCALE GENOMIC DNA]</scope>
    <source>
        <strain evidence="11">DNT005</strain>
        <tissue evidence="11">Whole leaf</tissue>
    </source>
</reference>
<keyword evidence="2" id="KW-0479">Metal-binding</keyword>
<evidence type="ECO:0000256" key="1">
    <source>
        <dbReference type="ARBA" id="ARBA00004123"/>
    </source>
</evidence>
<name>A0ABR0DWA0_9LAMI</name>
<evidence type="ECO:0000256" key="4">
    <source>
        <dbReference type="ARBA" id="ARBA00022833"/>
    </source>
</evidence>
<dbReference type="Pfam" id="PF01429">
    <property type="entry name" value="MBD"/>
    <property type="match status" value="1"/>
</dbReference>
<keyword evidence="5" id="KW-0805">Transcription regulation</keyword>
<comment type="subcellular location">
    <subcellularLocation>
        <location evidence="1">Nucleus</location>
    </subcellularLocation>
</comment>
<dbReference type="Proteomes" id="UP001291926">
    <property type="component" value="Unassembled WGS sequence"/>
</dbReference>
<evidence type="ECO:0000259" key="9">
    <source>
        <dbReference type="PROSITE" id="PS50982"/>
    </source>
</evidence>
<accession>A0ABR0DWA0</accession>
<evidence type="ECO:0000259" key="10">
    <source>
        <dbReference type="PROSITE" id="PS51050"/>
    </source>
</evidence>
<comment type="caution">
    <text evidence="11">The sequence shown here is derived from an EMBL/GenBank/DDBJ whole genome shotgun (WGS) entry which is preliminary data.</text>
</comment>
<evidence type="ECO:0000256" key="3">
    <source>
        <dbReference type="ARBA" id="ARBA00022771"/>
    </source>
</evidence>
<sequence>MQEQNTSRKSLRDCFSWLTSLPTSFWFGGKEMVRSQPCTILYSRDQSTSPGRSVDARCVQCDECSKLRLIPTEELYEEIRSRFIEDPFVCSKLPTVSCDDPGDIEDSDSTWTWAFDKPNLPKTPSGFKKRLVLRKNYSKMDCYYDAPNGKRLRSKAEVFRFLDKHPEYKKDISPSDFSFFSPKIMEDTNP</sequence>
<keyword evidence="8" id="KW-0539">Nucleus</keyword>
<keyword evidence="6" id="KW-0238">DNA-binding</keyword>
<keyword evidence="4" id="KW-0862">Zinc</keyword>
<evidence type="ECO:0000256" key="8">
    <source>
        <dbReference type="ARBA" id="ARBA00023242"/>
    </source>
</evidence>
<evidence type="ECO:0000256" key="6">
    <source>
        <dbReference type="ARBA" id="ARBA00023125"/>
    </source>
</evidence>
<evidence type="ECO:0000256" key="7">
    <source>
        <dbReference type="ARBA" id="ARBA00023163"/>
    </source>
</evidence>
<dbReference type="Pfam" id="PF07496">
    <property type="entry name" value="zf-CW"/>
    <property type="match status" value="1"/>
</dbReference>